<dbReference type="Pfam" id="PF00400">
    <property type="entry name" value="WD40"/>
    <property type="match status" value="2"/>
</dbReference>
<feature type="region of interest" description="Disordered" evidence="4">
    <location>
        <begin position="163"/>
        <end position="211"/>
    </location>
</feature>
<dbReference type="InParanoid" id="D5GMB9"/>
<dbReference type="InterPro" id="IPR015943">
    <property type="entry name" value="WD40/YVTN_repeat-like_dom_sf"/>
</dbReference>
<dbReference type="HOGENOM" id="CLU_025272_1_0_1"/>
<dbReference type="SUPFAM" id="SSF50978">
    <property type="entry name" value="WD40 repeat-like"/>
    <property type="match status" value="1"/>
</dbReference>
<feature type="compositionally biased region" description="Acidic residues" evidence="4">
    <location>
        <begin position="38"/>
        <end position="64"/>
    </location>
</feature>
<keyword evidence="5" id="KW-1133">Transmembrane helix</keyword>
<accession>D5GMB9</accession>
<dbReference type="GO" id="GO:0042254">
    <property type="term" value="P:ribosome biogenesis"/>
    <property type="evidence" value="ECO:0007669"/>
    <property type="project" value="EnsemblFungi"/>
</dbReference>
<feature type="compositionally biased region" description="Gly residues" evidence="4">
    <location>
        <begin position="67"/>
        <end position="76"/>
    </location>
</feature>
<dbReference type="KEGG" id="tml:GSTUM_00010641001"/>
<dbReference type="EMBL" id="FN430354">
    <property type="protein sequence ID" value="CAZ85662.1"/>
    <property type="molecule type" value="Genomic_DNA"/>
</dbReference>
<dbReference type="Proteomes" id="UP000006911">
    <property type="component" value="Unassembled WGS sequence"/>
</dbReference>
<feature type="transmembrane region" description="Helical" evidence="5">
    <location>
        <begin position="484"/>
        <end position="504"/>
    </location>
</feature>
<dbReference type="STRING" id="656061.D5GMB9"/>
<evidence type="ECO:0000259" key="6">
    <source>
        <dbReference type="Pfam" id="PF12265"/>
    </source>
</evidence>
<feature type="compositionally biased region" description="Acidic residues" evidence="4">
    <location>
        <begin position="172"/>
        <end position="188"/>
    </location>
</feature>
<keyword evidence="8" id="KW-1185">Reference proteome</keyword>
<proteinExistence type="predicted"/>
<dbReference type="AlphaFoldDB" id="D5GMB9"/>
<feature type="region of interest" description="Disordered" evidence="4">
    <location>
        <begin position="1"/>
        <end position="80"/>
    </location>
</feature>
<dbReference type="GO" id="GO:0051082">
    <property type="term" value="F:unfolded protein binding"/>
    <property type="evidence" value="ECO:0007669"/>
    <property type="project" value="EnsemblFungi"/>
</dbReference>
<protein>
    <submittedName>
        <fullName evidence="7">(Perigord truffle) hypothetical protein</fullName>
    </submittedName>
</protein>
<organism evidence="7 8">
    <name type="scientific">Tuber melanosporum (strain Mel28)</name>
    <name type="common">Perigord black truffle</name>
    <dbReference type="NCBI Taxonomy" id="656061"/>
    <lineage>
        <taxon>Eukaryota</taxon>
        <taxon>Fungi</taxon>
        <taxon>Dikarya</taxon>
        <taxon>Ascomycota</taxon>
        <taxon>Pezizomycotina</taxon>
        <taxon>Pezizomycetes</taxon>
        <taxon>Pezizales</taxon>
        <taxon>Tuberaceae</taxon>
        <taxon>Tuber</taxon>
    </lineage>
</organism>
<feature type="compositionally biased region" description="Polar residues" evidence="4">
    <location>
        <begin position="192"/>
        <end position="203"/>
    </location>
</feature>
<feature type="repeat" description="WD" evidence="3">
    <location>
        <begin position="399"/>
        <end position="434"/>
    </location>
</feature>
<evidence type="ECO:0000256" key="2">
    <source>
        <dbReference type="ARBA" id="ARBA00022737"/>
    </source>
</evidence>
<evidence type="ECO:0000313" key="8">
    <source>
        <dbReference type="Proteomes" id="UP000006911"/>
    </source>
</evidence>
<keyword evidence="5" id="KW-0472">Membrane</keyword>
<dbReference type="InterPro" id="IPR036322">
    <property type="entry name" value="WD40_repeat_dom_sf"/>
</dbReference>
<dbReference type="RefSeq" id="XP_002841471.1">
    <property type="nucleotide sequence ID" value="XM_002841425.1"/>
</dbReference>
<gene>
    <name evidence="7" type="ORF">GSTUM_00010641001</name>
</gene>
<dbReference type="OMA" id="RHWKPNA"/>
<evidence type="ECO:0000256" key="4">
    <source>
        <dbReference type="SAM" id="MobiDB-lite"/>
    </source>
</evidence>
<dbReference type="PROSITE" id="PS50294">
    <property type="entry name" value="WD_REPEATS_REGION"/>
    <property type="match status" value="2"/>
</dbReference>
<dbReference type="InterPro" id="IPR051972">
    <property type="entry name" value="Glutamate-rich_WD_repeat"/>
</dbReference>
<dbReference type="Gene3D" id="2.130.10.10">
    <property type="entry name" value="YVTN repeat-like/Quinoprotein amine dehydrogenase"/>
    <property type="match status" value="1"/>
</dbReference>
<dbReference type="eggNOG" id="KOG0302">
    <property type="taxonomic scope" value="Eukaryota"/>
</dbReference>
<dbReference type="PANTHER" id="PTHR45903:SF1">
    <property type="entry name" value="GLUTAMATE-RICH WD REPEAT-CONTAINING PROTEIN 1"/>
    <property type="match status" value="1"/>
</dbReference>
<dbReference type="InterPro" id="IPR022052">
    <property type="entry name" value="Histone-bd_RBBP4-like_N"/>
</dbReference>
<dbReference type="PANTHER" id="PTHR45903">
    <property type="entry name" value="GLUTAMATE-RICH WD REPEAT-CONTAINING PROTEIN 1"/>
    <property type="match status" value="1"/>
</dbReference>
<evidence type="ECO:0000256" key="3">
    <source>
        <dbReference type="PROSITE-ProRule" id="PRU00221"/>
    </source>
</evidence>
<feature type="compositionally biased region" description="Basic and acidic residues" evidence="4">
    <location>
        <begin position="19"/>
        <end position="33"/>
    </location>
</feature>
<name>D5GMB9_TUBMM</name>
<feature type="repeat" description="WD" evidence="3">
    <location>
        <begin position="302"/>
        <end position="344"/>
    </location>
</feature>
<dbReference type="PROSITE" id="PS50082">
    <property type="entry name" value="WD_REPEATS_2"/>
    <property type="match status" value="2"/>
</dbReference>
<evidence type="ECO:0000313" key="7">
    <source>
        <dbReference type="EMBL" id="CAZ85662.1"/>
    </source>
</evidence>
<evidence type="ECO:0000256" key="5">
    <source>
        <dbReference type="SAM" id="Phobius"/>
    </source>
</evidence>
<keyword evidence="1 3" id="KW-0853">WD repeat</keyword>
<dbReference type="Pfam" id="PF12265">
    <property type="entry name" value="CAF1C_H4-bd"/>
    <property type="match status" value="1"/>
</dbReference>
<evidence type="ECO:0000256" key="1">
    <source>
        <dbReference type="ARBA" id="ARBA00022574"/>
    </source>
</evidence>
<dbReference type="FunCoup" id="D5GMB9">
    <property type="interactions" value="838"/>
</dbReference>
<dbReference type="SMART" id="SM00320">
    <property type="entry name" value="WD40"/>
    <property type="match status" value="4"/>
</dbReference>
<sequence>MSKRPADPLVSPDSGLKNRSRETADEGTDHTRYPPEMGEFEDNYEDEYEEDEEVLEAGDEDDEQGGAQIGGKGGAGKDNMEIDQQVYIPSRRVLGKDEILEPDPTAYHMLHSMNVNWPCLSFDVLQDGLGDERRGYPQMVYLVAGTQAARAKDNEVTVMKLSGLQRMQQSKEDEDEDDDASDTEDDPILESRSLQCPTTTNRIRASPHAHHAASMAETGDVYIWDLSPHYRSLESPGTAIPASANKPTATLKMHRHVEGYAIDWSSNPRDVMGRITTGDNSGKIFISARKEGGTWSTDSSPLKGHTGSIEELQWSPNERHVFASASSDGTVKIYDARAQTKKHQLSVDVSSSDVNVASWCRAVPHLLATGADDGVWGVWDLRTFPNTLKGKHVSATASFTFHQQPITSIEFHPTEDSIVSVASADSTITLWDLSVELDDEESKDSGGVEDIPPQLLFVHYHKDVKEVHWQRQAPGVVIGTGGEGFRYFVLLYISLLGVIVHWLTCYPSPASVFKTISV</sequence>
<feature type="domain" description="Histone-binding protein RBBP4-like N-terminal" evidence="6">
    <location>
        <begin position="97"/>
        <end position="164"/>
    </location>
</feature>
<keyword evidence="2" id="KW-0677">Repeat</keyword>
<dbReference type="GO" id="GO:0005730">
    <property type="term" value="C:nucleolus"/>
    <property type="evidence" value="ECO:0007669"/>
    <property type="project" value="EnsemblFungi"/>
</dbReference>
<keyword evidence="5" id="KW-0812">Transmembrane</keyword>
<reference evidence="7 8" key="1">
    <citation type="journal article" date="2010" name="Nature">
        <title>Perigord black truffle genome uncovers evolutionary origins and mechanisms of symbiosis.</title>
        <authorList>
            <person name="Martin F."/>
            <person name="Kohler A."/>
            <person name="Murat C."/>
            <person name="Balestrini R."/>
            <person name="Coutinho P.M."/>
            <person name="Jaillon O."/>
            <person name="Montanini B."/>
            <person name="Morin E."/>
            <person name="Noel B."/>
            <person name="Percudani R."/>
            <person name="Porcel B."/>
            <person name="Rubini A."/>
            <person name="Amicucci A."/>
            <person name="Amselem J."/>
            <person name="Anthouard V."/>
            <person name="Arcioni S."/>
            <person name="Artiguenave F."/>
            <person name="Aury J.M."/>
            <person name="Ballario P."/>
            <person name="Bolchi A."/>
            <person name="Brenna A."/>
            <person name="Brun A."/>
            <person name="Buee M."/>
            <person name="Cantarel B."/>
            <person name="Chevalier G."/>
            <person name="Couloux A."/>
            <person name="Da Silva C."/>
            <person name="Denoeud F."/>
            <person name="Duplessis S."/>
            <person name="Ghignone S."/>
            <person name="Hilselberger B."/>
            <person name="Iotti M."/>
            <person name="Marcais B."/>
            <person name="Mello A."/>
            <person name="Miranda M."/>
            <person name="Pacioni G."/>
            <person name="Quesneville H."/>
            <person name="Riccioni C."/>
            <person name="Ruotolo R."/>
            <person name="Splivallo R."/>
            <person name="Stocchi V."/>
            <person name="Tisserant E."/>
            <person name="Viscomi A.R."/>
            <person name="Zambonelli A."/>
            <person name="Zampieri E."/>
            <person name="Henrissat B."/>
            <person name="Lebrun M.H."/>
            <person name="Paolocci F."/>
            <person name="Bonfante P."/>
            <person name="Ottonello S."/>
            <person name="Wincker P."/>
        </authorList>
    </citation>
    <scope>NUCLEOTIDE SEQUENCE [LARGE SCALE GENOMIC DNA]</scope>
    <source>
        <strain evidence="7 8">Mel28</strain>
    </source>
</reference>
<dbReference type="InterPro" id="IPR001680">
    <property type="entry name" value="WD40_rpt"/>
</dbReference>
<dbReference type="GeneID" id="9183232"/>